<dbReference type="FunFam" id="3.30.70.270:FF:000001">
    <property type="entry name" value="Diguanylate cyclase domain protein"/>
    <property type="match status" value="1"/>
</dbReference>
<dbReference type="SUPFAM" id="SSF48452">
    <property type="entry name" value="TPR-like"/>
    <property type="match status" value="2"/>
</dbReference>
<feature type="transmembrane region" description="Helical" evidence="4">
    <location>
        <begin position="373"/>
        <end position="392"/>
    </location>
</feature>
<dbReference type="SMART" id="SM00028">
    <property type="entry name" value="TPR"/>
    <property type="match status" value="5"/>
</dbReference>
<dbReference type="InterPro" id="IPR000160">
    <property type="entry name" value="GGDEF_dom"/>
</dbReference>
<name>A0A6L8KCX9_9BURK</name>
<dbReference type="PANTHER" id="PTHR45138:SF9">
    <property type="entry name" value="DIGUANYLATE CYCLASE DGCM-RELATED"/>
    <property type="match status" value="1"/>
</dbReference>
<dbReference type="GO" id="GO:0052621">
    <property type="term" value="F:diguanylate cyclase activity"/>
    <property type="evidence" value="ECO:0007669"/>
    <property type="project" value="UniProtKB-EC"/>
</dbReference>
<feature type="domain" description="GGDEF" evidence="6">
    <location>
        <begin position="436"/>
        <end position="569"/>
    </location>
</feature>
<dbReference type="Proteomes" id="UP000479335">
    <property type="component" value="Unassembled WGS sequence"/>
</dbReference>
<dbReference type="PANTHER" id="PTHR45138">
    <property type="entry name" value="REGULATORY COMPONENTS OF SENSORY TRANSDUCTION SYSTEM"/>
    <property type="match status" value="1"/>
</dbReference>
<comment type="caution">
    <text evidence="7">The sequence shown here is derived from an EMBL/GenBank/DDBJ whole genome shotgun (WGS) entry which is preliminary data.</text>
</comment>
<dbReference type="PROSITE" id="PS50005">
    <property type="entry name" value="TPR"/>
    <property type="match status" value="1"/>
</dbReference>
<dbReference type="CDD" id="cd01949">
    <property type="entry name" value="GGDEF"/>
    <property type="match status" value="1"/>
</dbReference>
<keyword evidence="8" id="KW-1185">Reference proteome</keyword>
<evidence type="ECO:0000256" key="3">
    <source>
        <dbReference type="PROSITE-ProRule" id="PRU00339"/>
    </source>
</evidence>
<dbReference type="Pfam" id="PF13424">
    <property type="entry name" value="TPR_12"/>
    <property type="match status" value="1"/>
</dbReference>
<protein>
    <recommendedName>
        <fullName evidence="1">diguanylate cyclase</fullName>
        <ecNumber evidence="1">2.7.7.65</ecNumber>
    </recommendedName>
</protein>
<dbReference type="InterPro" id="IPR011990">
    <property type="entry name" value="TPR-like_helical_dom_sf"/>
</dbReference>
<dbReference type="InterPro" id="IPR043128">
    <property type="entry name" value="Rev_trsase/Diguanyl_cyclase"/>
</dbReference>
<dbReference type="NCBIfam" id="TIGR00254">
    <property type="entry name" value="GGDEF"/>
    <property type="match status" value="1"/>
</dbReference>
<feature type="repeat" description="TPR" evidence="3">
    <location>
        <begin position="179"/>
        <end position="212"/>
    </location>
</feature>
<dbReference type="EC" id="2.7.7.65" evidence="1"/>
<keyword evidence="5" id="KW-0732">Signal</keyword>
<keyword evidence="4" id="KW-0812">Transmembrane</keyword>
<dbReference type="AlphaFoldDB" id="A0A6L8KCX9"/>
<dbReference type="SMART" id="SM00267">
    <property type="entry name" value="GGDEF"/>
    <property type="match status" value="1"/>
</dbReference>
<comment type="catalytic activity">
    <reaction evidence="2">
        <text>2 GTP = 3',3'-c-di-GMP + 2 diphosphate</text>
        <dbReference type="Rhea" id="RHEA:24898"/>
        <dbReference type="ChEBI" id="CHEBI:33019"/>
        <dbReference type="ChEBI" id="CHEBI:37565"/>
        <dbReference type="ChEBI" id="CHEBI:58805"/>
        <dbReference type="EC" id="2.7.7.65"/>
    </reaction>
</comment>
<dbReference type="RefSeq" id="WP_161008382.1">
    <property type="nucleotide sequence ID" value="NZ_WWCN01000013.1"/>
</dbReference>
<sequence length="569" mass="62856">MKLRISLLLSGLLATAAAWAADTPFERCISLSATNPAAALKQVQDELPQQKDAAAIAGLRLCRGHALLLSGKREQAVDEFQFAVSEAERLRDNSLLAAALLLRGEQRGYDGQYADAIADLKRGYELMVQRGDVLNQNYALNAIANLYADSNVKDYEQALQYYRKLLIAHLAKGAEQDTATTYFNIASTLEKMEQLPAAQEQFEQALAIDHKRNVGSDIAYDERALAVVLSKRGQHEAALRLLDHALQQYRSDQDEEGVATVQLSRGAALRRAGRNAAALADLDAARTYFQQHDNLRYLDKIYEELGLAQAGNGNWHEAYIARGEQMRVKQALEKQLLDERSSRLRVQFHTEQAQRNNASLASALEAADTIRRWQYAALVLSLLAIAALGVMMKRQIAQARRMRDLALTDELTRLPNRRHFLELAHTALAQAQRDHTPLAFAALDIDHFKRINDTYGHAVGDVVLQRISHAARVALRPGDVIGRIGGEEFLVLLRGTTLEQAMGAAERIRAAVAEVDCRDQAPELKPSISIGVAAYDALAGTLELICKRADDALYRAKANGRNRVEAALA</sequence>
<evidence type="ECO:0000313" key="7">
    <source>
        <dbReference type="EMBL" id="MYM24920.1"/>
    </source>
</evidence>
<evidence type="ECO:0000256" key="4">
    <source>
        <dbReference type="SAM" id="Phobius"/>
    </source>
</evidence>
<keyword evidence="4" id="KW-1133">Transmembrane helix</keyword>
<evidence type="ECO:0000256" key="2">
    <source>
        <dbReference type="ARBA" id="ARBA00034247"/>
    </source>
</evidence>
<keyword evidence="3" id="KW-0802">TPR repeat</keyword>
<dbReference type="Gene3D" id="1.25.40.10">
    <property type="entry name" value="Tetratricopeptide repeat domain"/>
    <property type="match status" value="2"/>
</dbReference>
<evidence type="ECO:0000259" key="6">
    <source>
        <dbReference type="PROSITE" id="PS50887"/>
    </source>
</evidence>
<evidence type="ECO:0000256" key="5">
    <source>
        <dbReference type="SAM" id="SignalP"/>
    </source>
</evidence>
<dbReference type="InterPro" id="IPR029787">
    <property type="entry name" value="Nucleotide_cyclase"/>
</dbReference>
<feature type="signal peptide" evidence="5">
    <location>
        <begin position="1"/>
        <end position="20"/>
    </location>
</feature>
<dbReference type="Gene3D" id="3.30.70.270">
    <property type="match status" value="1"/>
</dbReference>
<accession>A0A6L8KCX9</accession>
<dbReference type="InterPro" id="IPR019734">
    <property type="entry name" value="TPR_rpt"/>
</dbReference>
<reference evidence="7 8" key="1">
    <citation type="submission" date="2019-12" db="EMBL/GenBank/DDBJ databases">
        <title>Novel species isolated from a subtropical stream in China.</title>
        <authorList>
            <person name="Lu H."/>
        </authorList>
    </citation>
    <scope>NUCLEOTIDE SEQUENCE [LARGE SCALE GENOMIC DNA]</scope>
    <source>
        <strain evidence="7 8">FT135W</strain>
    </source>
</reference>
<evidence type="ECO:0000256" key="1">
    <source>
        <dbReference type="ARBA" id="ARBA00012528"/>
    </source>
</evidence>
<dbReference type="EMBL" id="WWCN01000013">
    <property type="protein sequence ID" value="MYM24920.1"/>
    <property type="molecule type" value="Genomic_DNA"/>
</dbReference>
<dbReference type="PROSITE" id="PS50887">
    <property type="entry name" value="GGDEF"/>
    <property type="match status" value="1"/>
</dbReference>
<dbReference type="Pfam" id="PF00990">
    <property type="entry name" value="GGDEF"/>
    <property type="match status" value="1"/>
</dbReference>
<proteinExistence type="predicted"/>
<dbReference type="Pfam" id="PF13374">
    <property type="entry name" value="TPR_10"/>
    <property type="match status" value="1"/>
</dbReference>
<evidence type="ECO:0000313" key="8">
    <source>
        <dbReference type="Proteomes" id="UP000479335"/>
    </source>
</evidence>
<gene>
    <name evidence="7" type="ORF">GTP46_20010</name>
</gene>
<feature type="chain" id="PRO_5026738616" description="diguanylate cyclase" evidence="5">
    <location>
        <begin position="21"/>
        <end position="569"/>
    </location>
</feature>
<dbReference type="SUPFAM" id="SSF55073">
    <property type="entry name" value="Nucleotide cyclase"/>
    <property type="match status" value="1"/>
</dbReference>
<dbReference type="InterPro" id="IPR050469">
    <property type="entry name" value="Diguanylate_Cyclase"/>
</dbReference>
<keyword evidence="4" id="KW-0472">Membrane</keyword>
<organism evidence="7 8">
    <name type="scientific">Duganella flavida</name>
    <dbReference type="NCBI Taxonomy" id="2692175"/>
    <lineage>
        <taxon>Bacteria</taxon>
        <taxon>Pseudomonadati</taxon>
        <taxon>Pseudomonadota</taxon>
        <taxon>Betaproteobacteria</taxon>
        <taxon>Burkholderiales</taxon>
        <taxon>Oxalobacteraceae</taxon>
        <taxon>Telluria group</taxon>
        <taxon>Duganella</taxon>
    </lineage>
</organism>